<evidence type="ECO:0000313" key="2">
    <source>
        <dbReference type="EMBL" id="JAH72786.1"/>
    </source>
</evidence>
<reference evidence="2" key="2">
    <citation type="journal article" date="2015" name="Fish Shellfish Immunol.">
        <title>Early steps in the European eel (Anguilla anguilla)-Vibrio vulnificus interaction in the gills: Role of the RtxA13 toxin.</title>
        <authorList>
            <person name="Callol A."/>
            <person name="Pajuelo D."/>
            <person name="Ebbesson L."/>
            <person name="Teles M."/>
            <person name="MacKenzie S."/>
            <person name="Amaro C."/>
        </authorList>
    </citation>
    <scope>NUCLEOTIDE SEQUENCE</scope>
</reference>
<proteinExistence type="predicted"/>
<sequence length="33" mass="3722">MNHLDPIQRPKGKGNKVQNGAVNQKDTLNDDEF</sequence>
<evidence type="ECO:0000256" key="1">
    <source>
        <dbReference type="SAM" id="MobiDB-lite"/>
    </source>
</evidence>
<feature type="compositionally biased region" description="Polar residues" evidence="1">
    <location>
        <begin position="16"/>
        <end position="26"/>
    </location>
</feature>
<feature type="region of interest" description="Disordered" evidence="1">
    <location>
        <begin position="1"/>
        <end position="33"/>
    </location>
</feature>
<dbReference type="AlphaFoldDB" id="A0A0E9V473"/>
<organism evidence="2">
    <name type="scientific">Anguilla anguilla</name>
    <name type="common">European freshwater eel</name>
    <name type="synonym">Muraena anguilla</name>
    <dbReference type="NCBI Taxonomy" id="7936"/>
    <lineage>
        <taxon>Eukaryota</taxon>
        <taxon>Metazoa</taxon>
        <taxon>Chordata</taxon>
        <taxon>Craniata</taxon>
        <taxon>Vertebrata</taxon>
        <taxon>Euteleostomi</taxon>
        <taxon>Actinopterygii</taxon>
        <taxon>Neopterygii</taxon>
        <taxon>Teleostei</taxon>
        <taxon>Anguilliformes</taxon>
        <taxon>Anguillidae</taxon>
        <taxon>Anguilla</taxon>
    </lineage>
</organism>
<name>A0A0E9V473_ANGAN</name>
<reference evidence="2" key="1">
    <citation type="submission" date="2014-11" db="EMBL/GenBank/DDBJ databases">
        <authorList>
            <person name="Amaro Gonzalez C."/>
        </authorList>
    </citation>
    <scope>NUCLEOTIDE SEQUENCE</scope>
</reference>
<dbReference type="EMBL" id="GBXM01035791">
    <property type="protein sequence ID" value="JAH72786.1"/>
    <property type="molecule type" value="Transcribed_RNA"/>
</dbReference>
<accession>A0A0E9V473</accession>
<protein>
    <submittedName>
        <fullName evidence="2">Uncharacterized protein</fullName>
    </submittedName>
</protein>